<proteinExistence type="predicted"/>
<reference evidence="1 2" key="1">
    <citation type="submission" date="2023-02" db="EMBL/GenBank/DDBJ databases">
        <title>Evolution of Hrp T3SS in non-pathogenic Pseudomonas fluorescens.</title>
        <authorList>
            <person name="Liao K."/>
            <person name="Wei H."/>
            <person name="Gu Y."/>
        </authorList>
    </citation>
    <scope>NUCLEOTIDE SEQUENCE [LARGE SCALE GENOMIC DNA]</scope>
    <source>
        <strain evidence="1 2">FP1935</strain>
    </source>
</reference>
<dbReference type="EMBL" id="CP117454">
    <property type="protein sequence ID" value="WLG83017.1"/>
    <property type="molecule type" value="Genomic_DNA"/>
</dbReference>
<accession>A0ABY9EQI4</accession>
<organism evidence="1 2">
    <name type="scientific">Pseudomonas cucumis</name>
    <dbReference type="NCBI Taxonomy" id="2954082"/>
    <lineage>
        <taxon>Bacteria</taxon>
        <taxon>Pseudomonadati</taxon>
        <taxon>Pseudomonadota</taxon>
        <taxon>Gammaproteobacteria</taxon>
        <taxon>Pseudomonadales</taxon>
        <taxon>Pseudomonadaceae</taxon>
        <taxon>Pseudomonas</taxon>
    </lineage>
</organism>
<name>A0ABY9EQI4_9PSED</name>
<dbReference type="Proteomes" id="UP001239418">
    <property type="component" value="Chromosome"/>
</dbReference>
<evidence type="ECO:0000313" key="2">
    <source>
        <dbReference type="Proteomes" id="UP001239418"/>
    </source>
</evidence>
<protein>
    <submittedName>
        <fullName evidence="1">Uncharacterized protein</fullName>
    </submittedName>
</protein>
<dbReference type="RefSeq" id="WP_305446106.1">
    <property type="nucleotide sequence ID" value="NZ_CP117453.1"/>
</dbReference>
<evidence type="ECO:0000313" key="1">
    <source>
        <dbReference type="EMBL" id="WLG83017.1"/>
    </source>
</evidence>
<gene>
    <name evidence="1" type="ORF">PSH97_18070</name>
</gene>
<sequence>MPDTGLGRCLRQFLSGDGTMVDGFQMVRDNGALAETRKFEHLFQPHYDFAANIEASPAGGYDTHLRLML</sequence>
<keyword evidence="2" id="KW-1185">Reference proteome</keyword>